<comment type="caution">
    <text evidence="1">The sequence shown here is derived from an EMBL/GenBank/DDBJ whole genome shotgun (WGS) entry which is preliminary data.</text>
</comment>
<gene>
    <name evidence="1" type="ORF">D3874_22150</name>
</gene>
<dbReference type="Proteomes" id="UP000284605">
    <property type="component" value="Unassembled WGS sequence"/>
</dbReference>
<reference evidence="1 2" key="1">
    <citation type="submission" date="2018-09" db="EMBL/GenBank/DDBJ databases">
        <authorList>
            <person name="Zhu H."/>
        </authorList>
    </citation>
    <scope>NUCLEOTIDE SEQUENCE [LARGE SCALE GENOMIC DNA]</scope>
    <source>
        <strain evidence="1 2">K1W22B-8</strain>
    </source>
</reference>
<proteinExistence type="predicted"/>
<sequence length="79" mass="8426">MTFVTFTLWDVNGEEEAGPIAVEAGEVAGFHQHGHDEHVTVILLKTAGRAFYVRARFAEVAEQLSVSAATLAGDRVGNG</sequence>
<keyword evidence="2" id="KW-1185">Reference proteome</keyword>
<name>A0A418WH66_9PROT</name>
<dbReference type="RefSeq" id="WP_119781023.1">
    <property type="nucleotide sequence ID" value="NZ_QYUK01000011.1"/>
</dbReference>
<accession>A0A418WH66</accession>
<organism evidence="1 2">
    <name type="scientific">Oleomonas cavernae</name>
    <dbReference type="NCBI Taxonomy" id="2320859"/>
    <lineage>
        <taxon>Bacteria</taxon>
        <taxon>Pseudomonadati</taxon>
        <taxon>Pseudomonadota</taxon>
        <taxon>Alphaproteobacteria</taxon>
        <taxon>Acetobacterales</taxon>
        <taxon>Acetobacteraceae</taxon>
        <taxon>Oleomonas</taxon>
    </lineage>
</organism>
<dbReference type="AlphaFoldDB" id="A0A418WH66"/>
<dbReference type="EMBL" id="QYUK01000011">
    <property type="protein sequence ID" value="RJF89340.1"/>
    <property type="molecule type" value="Genomic_DNA"/>
</dbReference>
<evidence type="ECO:0000313" key="2">
    <source>
        <dbReference type="Proteomes" id="UP000284605"/>
    </source>
</evidence>
<evidence type="ECO:0000313" key="1">
    <source>
        <dbReference type="EMBL" id="RJF89340.1"/>
    </source>
</evidence>
<protein>
    <submittedName>
        <fullName evidence="1">Uncharacterized protein</fullName>
    </submittedName>
</protein>